<name>A0A0R1R4U5_9LACO</name>
<evidence type="ECO:0000313" key="2">
    <source>
        <dbReference type="Proteomes" id="UP000051790"/>
    </source>
</evidence>
<dbReference type="AlphaFoldDB" id="A0A0R1R4U5"/>
<comment type="caution">
    <text evidence="1">The sequence shown here is derived from an EMBL/GenBank/DDBJ whole genome shotgun (WGS) entry which is preliminary data.</text>
</comment>
<evidence type="ECO:0008006" key="3">
    <source>
        <dbReference type="Google" id="ProtNLM"/>
    </source>
</evidence>
<dbReference type="Proteomes" id="UP000051790">
    <property type="component" value="Unassembled WGS sequence"/>
</dbReference>
<dbReference type="OrthoDB" id="2308827at2"/>
<dbReference type="RefSeq" id="WP_054714995.1">
    <property type="nucleotide sequence ID" value="NZ_AZEU01000045.1"/>
</dbReference>
<organism evidence="1 2">
    <name type="scientific">Lacticaseibacillus manihotivorans DSM 13343 = JCM 12514</name>
    <dbReference type="NCBI Taxonomy" id="1423769"/>
    <lineage>
        <taxon>Bacteria</taxon>
        <taxon>Bacillati</taxon>
        <taxon>Bacillota</taxon>
        <taxon>Bacilli</taxon>
        <taxon>Lactobacillales</taxon>
        <taxon>Lactobacillaceae</taxon>
        <taxon>Lacticaseibacillus</taxon>
    </lineage>
</organism>
<proteinExistence type="predicted"/>
<dbReference type="EMBL" id="AZEU01000045">
    <property type="protein sequence ID" value="KRL52111.1"/>
    <property type="molecule type" value="Genomic_DNA"/>
</dbReference>
<dbReference type="InterPro" id="IPR038226">
    <property type="entry name" value="LMG18311-like_sf"/>
</dbReference>
<dbReference type="PATRIC" id="fig|1423769.4.peg.2907"/>
<dbReference type="Pfam" id="PF08860">
    <property type="entry name" value="DUF1827"/>
    <property type="match status" value="1"/>
</dbReference>
<gene>
    <name evidence="1" type="ORF">FD01_GL002698</name>
</gene>
<reference evidence="1 2" key="1">
    <citation type="journal article" date="2015" name="Genome Announc.">
        <title>Expanding the biotechnology potential of lactobacilli through comparative genomics of 213 strains and associated genera.</title>
        <authorList>
            <person name="Sun Z."/>
            <person name="Harris H.M."/>
            <person name="McCann A."/>
            <person name="Guo C."/>
            <person name="Argimon S."/>
            <person name="Zhang W."/>
            <person name="Yang X."/>
            <person name="Jeffery I.B."/>
            <person name="Cooney J.C."/>
            <person name="Kagawa T.F."/>
            <person name="Liu W."/>
            <person name="Song Y."/>
            <person name="Salvetti E."/>
            <person name="Wrobel A."/>
            <person name="Rasinkangas P."/>
            <person name="Parkhill J."/>
            <person name="Rea M.C."/>
            <person name="O'Sullivan O."/>
            <person name="Ritari J."/>
            <person name="Douillard F.P."/>
            <person name="Paul Ross R."/>
            <person name="Yang R."/>
            <person name="Briner A.E."/>
            <person name="Felis G.E."/>
            <person name="de Vos W.M."/>
            <person name="Barrangou R."/>
            <person name="Klaenhammer T.R."/>
            <person name="Caufield P.W."/>
            <person name="Cui Y."/>
            <person name="Zhang H."/>
            <person name="O'Toole P.W."/>
        </authorList>
    </citation>
    <scope>NUCLEOTIDE SEQUENCE [LARGE SCALE GENOMIC DNA]</scope>
    <source>
        <strain evidence="1 2">DSM 13343</strain>
    </source>
</reference>
<accession>A0A0R1R4U5</accession>
<evidence type="ECO:0000313" key="1">
    <source>
        <dbReference type="EMBL" id="KRL52111.1"/>
    </source>
</evidence>
<sequence length="98" mass="10794">MRLIDITNSYPHLVAQQLAHTDTQFVKVYSLGSTTVVYTQAATHDELLFTNETRNVQDAELAFTLEKLCGVGLKDVDVVRGPKLAEISLNSQARASES</sequence>
<dbReference type="InterPro" id="IPR014959">
    <property type="entry name" value="DUF1827"/>
</dbReference>
<dbReference type="Gene3D" id="3.40.1720.10">
    <property type="entry name" value="Streptococcus thermophilus LMG 18311 protein like"/>
    <property type="match status" value="1"/>
</dbReference>
<keyword evidence="2" id="KW-1185">Reference proteome</keyword>
<protein>
    <recommendedName>
        <fullName evidence="3">DUF1827 family protein</fullName>
    </recommendedName>
</protein>